<feature type="transmembrane region" description="Helical" evidence="2">
    <location>
        <begin position="173"/>
        <end position="194"/>
    </location>
</feature>
<organism evidence="4 5">
    <name type="scientific">Rasamsonia emersonii (strain ATCC 16479 / CBS 393.64 / IMI 116815)</name>
    <dbReference type="NCBI Taxonomy" id="1408163"/>
    <lineage>
        <taxon>Eukaryota</taxon>
        <taxon>Fungi</taxon>
        <taxon>Dikarya</taxon>
        <taxon>Ascomycota</taxon>
        <taxon>Pezizomycotina</taxon>
        <taxon>Eurotiomycetes</taxon>
        <taxon>Eurotiomycetidae</taxon>
        <taxon>Eurotiales</taxon>
        <taxon>Trichocomaceae</taxon>
        <taxon>Rasamsonia</taxon>
    </lineage>
</organism>
<dbReference type="OrthoDB" id="405906at2759"/>
<dbReference type="EMBL" id="LASV01000020">
    <property type="protein sequence ID" value="KKA25489.1"/>
    <property type="molecule type" value="Genomic_DNA"/>
</dbReference>
<dbReference type="PANTHER" id="PTHR37013:SF3">
    <property type="entry name" value="INTEGRAL MEMBRANE PROTEIN (AFU_ORTHOLOGUE AFUA_1G05950)"/>
    <property type="match status" value="1"/>
</dbReference>
<dbReference type="RefSeq" id="XP_013332101.1">
    <property type="nucleotide sequence ID" value="XM_013476647.1"/>
</dbReference>
<keyword evidence="2" id="KW-0472">Membrane</keyword>
<feature type="domain" description="DUF7703" evidence="3">
    <location>
        <begin position="1"/>
        <end position="232"/>
    </location>
</feature>
<feature type="transmembrane region" description="Helical" evidence="2">
    <location>
        <begin position="59"/>
        <end position="82"/>
    </location>
</feature>
<keyword evidence="2" id="KW-0812">Transmembrane</keyword>
<gene>
    <name evidence="4" type="ORF">T310_0513</name>
</gene>
<evidence type="ECO:0000313" key="4">
    <source>
        <dbReference type="EMBL" id="KKA25489.1"/>
    </source>
</evidence>
<evidence type="ECO:0000259" key="3">
    <source>
        <dbReference type="Pfam" id="PF24802"/>
    </source>
</evidence>
<sequence length="345" mass="38858">MAMFIGIGWYNAMELLILIFVTFKQFRGLYFWCLLVSAVGIIPYALGFLLKYFQLTSATWLSVTLLTIGWYAMVTGQSMVLYSRLHLVVQNPKILRRVLYMILIDAVLLHIPTTVLTYGSNFDPDNDHFINGYNIMERIQMTGFCLQEFIISGVYIRETVGLLKVDPEPGSRLIMYQLLVINLLIILMDVGLLVTEYLSFYIVETTLKGTIYSIKLKLEFAVLGKLVNLVRNHSWKPEPVNANDDGHCSVELPDFVDATRVTSDVTHATSPLQHRARQPPWMDPYEVLIAEFEHSNWGSDRGTGPSTASGKGSRDSRATGLDGLEALDSIDVTSISRTNMDHHPG</sequence>
<reference evidence="4 5" key="1">
    <citation type="submission" date="2015-04" db="EMBL/GenBank/DDBJ databases">
        <authorList>
            <person name="Heijne W.H."/>
            <person name="Fedorova N.D."/>
            <person name="Nierman W.C."/>
            <person name="Vollebregt A.W."/>
            <person name="Zhao Z."/>
            <person name="Wu L."/>
            <person name="Kumar M."/>
            <person name="Stam H."/>
            <person name="van den Berg M.A."/>
            <person name="Pel H.J."/>
        </authorList>
    </citation>
    <scope>NUCLEOTIDE SEQUENCE [LARGE SCALE GENOMIC DNA]</scope>
    <source>
        <strain evidence="4 5">CBS 393.64</strain>
    </source>
</reference>
<keyword evidence="2" id="KW-1133">Transmembrane helix</keyword>
<keyword evidence="5" id="KW-1185">Reference proteome</keyword>
<dbReference type="InterPro" id="IPR056120">
    <property type="entry name" value="DUF7703"/>
</dbReference>
<dbReference type="Proteomes" id="UP000053958">
    <property type="component" value="Unassembled WGS sequence"/>
</dbReference>
<dbReference type="Pfam" id="PF24802">
    <property type="entry name" value="DUF7703"/>
    <property type="match status" value="1"/>
</dbReference>
<protein>
    <submittedName>
        <fullName evidence="4">Integral membrane protein</fullName>
    </submittedName>
</protein>
<feature type="transmembrane region" description="Helical" evidence="2">
    <location>
        <begin position="6"/>
        <end position="23"/>
    </location>
</feature>
<evidence type="ECO:0000256" key="1">
    <source>
        <dbReference type="SAM" id="MobiDB-lite"/>
    </source>
</evidence>
<evidence type="ECO:0000256" key="2">
    <source>
        <dbReference type="SAM" id="Phobius"/>
    </source>
</evidence>
<accession>A0A0F4Z4N0</accession>
<feature type="transmembrane region" description="Helical" evidence="2">
    <location>
        <begin position="30"/>
        <end position="53"/>
    </location>
</feature>
<feature type="transmembrane region" description="Helical" evidence="2">
    <location>
        <begin position="94"/>
        <end position="111"/>
    </location>
</feature>
<dbReference type="AlphaFoldDB" id="A0A0F4Z4N0"/>
<dbReference type="PANTHER" id="PTHR37013">
    <property type="entry name" value="INTEGRAL MEMBRANE PROTEIN (AFU_ORTHOLOGUE AFUA_1G05950)-RELATED"/>
    <property type="match status" value="1"/>
</dbReference>
<evidence type="ECO:0000313" key="5">
    <source>
        <dbReference type="Proteomes" id="UP000053958"/>
    </source>
</evidence>
<comment type="caution">
    <text evidence="4">The sequence shown here is derived from an EMBL/GenBank/DDBJ whole genome shotgun (WGS) entry which is preliminary data.</text>
</comment>
<proteinExistence type="predicted"/>
<feature type="region of interest" description="Disordered" evidence="1">
    <location>
        <begin position="296"/>
        <end position="327"/>
    </location>
</feature>
<dbReference type="GeneID" id="25312567"/>
<name>A0A0F4Z4N0_RASE3</name>